<evidence type="ECO:0000256" key="4">
    <source>
        <dbReference type="SAM" id="MobiDB-lite"/>
    </source>
</evidence>
<reference evidence="5" key="1">
    <citation type="journal article" date="2015" name="Nature">
        <title>Complex archaea that bridge the gap between prokaryotes and eukaryotes.</title>
        <authorList>
            <person name="Spang A."/>
            <person name="Saw J.H."/>
            <person name="Jorgensen S.L."/>
            <person name="Zaremba-Niedzwiedzka K."/>
            <person name="Martijn J."/>
            <person name="Lind A.E."/>
            <person name="van Eijk R."/>
            <person name="Schleper C."/>
            <person name="Guy L."/>
            <person name="Ettema T.J."/>
        </authorList>
    </citation>
    <scope>NUCLEOTIDE SEQUENCE</scope>
</reference>
<dbReference type="AlphaFoldDB" id="A0A0F9HUC6"/>
<dbReference type="Pfam" id="PF00252">
    <property type="entry name" value="Ribosomal_L16"/>
    <property type="match status" value="1"/>
</dbReference>
<dbReference type="GO" id="GO:0005762">
    <property type="term" value="C:mitochondrial large ribosomal subunit"/>
    <property type="evidence" value="ECO:0007669"/>
    <property type="project" value="TreeGrafter"/>
</dbReference>
<dbReference type="GO" id="GO:0032543">
    <property type="term" value="P:mitochondrial translation"/>
    <property type="evidence" value="ECO:0007669"/>
    <property type="project" value="TreeGrafter"/>
</dbReference>
<dbReference type="GO" id="GO:0019843">
    <property type="term" value="F:rRNA binding"/>
    <property type="evidence" value="ECO:0007669"/>
    <property type="project" value="InterPro"/>
</dbReference>
<dbReference type="NCBIfam" id="TIGR01164">
    <property type="entry name" value="rplP_bact"/>
    <property type="match status" value="1"/>
</dbReference>
<dbReference type="CDD" id="cd01433">
    <property type="entry name" value="Ribosomal_L16_L10e"/>
    <property type="match status" value="1"/>
</dbReference>
<dbReference type="PRINTS" id="PR00060">
    <property type="entry name" value="RIBOSOMALL16"/>
</dbReference>
<dbReference type="InterPro" id="IPR016180">
    <property type="entry name" value="Ribosomal_uL16_dom"/>
</dbReference>
<comment type="similarity">
    <text evidence="1">Belongs to the universal ribosomal protein uL16 family.</text>
</comment>
<evidence type="ECO:0000256" key="1">
    <source>
        <dbReference type="ARBA" id="ARBA00008931"/>
    </source>
</evidence>
<dbReference type="InterPro" id="IPR020798">
    <property type="entry name" value="Ribosomal_uL16_CS"/>
</dbReference>
<dbReference type="PANTHER" id="PTHR12220">
    <property type="entry name" value="50S/60S RIBOSOMAL PROTEIN L16"/>
    <property type="match status" value="1"/>
</dbReference>
<name>A0A0F9HUC6_9ZZZZ</name>
<evidence type="ECO:0000313" key="5">
    <source>
        <dbReference type="EMBL" id="KKL85275.1"/>
    </source>
</evidence>
<protein>
    <submittedName>
        <fullName evidence="5">Uncharacterized protein</fullName>
    </submittedName>
</protein>
<dbReference type="HAMAP" id="MF_01342">
    <property type="entry name" value="Ribosomal_uL16"/>
    <property type="match status" value="1"/>
</dbReference>
<feature type="compositionally biased region" description="Basic residues" evidence="4">
    <location>
        <begin position="8"/>
        <end position="22"/>
    </location>
</feature>
<evidence type="ECO:0000256" key="2">
    <source>
        <dbReference type="ARBA" id="ARBA00022980"/>
    </source>
</evidence>
<dbReference type="InterPro" id="IPR047873">
    <property type="entry name" value="Ribosomal_uL16"/>
</dbReference>
<keyword evidence="2" id="KW-0689">Ribosomal protein</keyword>
<dbReference type="Gene3D" id="3.90.1170.10">
    <property type="entry name" value="Ribosomal protein L10e/L16"/>
    <property type="match status" value="1"/>
</dbReference>
<keyword evidence="3" id="KW-0687">Ribonucleoprotein</keyword>
<organism evidence="5">
    <name type="scientific">marine sediment metagenome</name>
    <dbReference type="NCBI Taxonomy" id="412755"/>
    <lineage>
        <taxon>unclassified sequences</taxon>
        <taxon>metagenomes</taxon>
        <taxon>ecological metagenomes</taxon>
    </lineage>
</organism>
<dbReference type="GO" id="GO:0003735">
    <property type="term" value="F:structural constituent of ribosome"/>
    <property type="evidence" value="ECO:0007669"/>
    <property type="project" value="InterPro"/>
</dbReference>
<sequence length="143" mass="16300">MKTMLQPKKQKYRKQHKGRSRGRLKELRGTTLDFGSVGLQARSAAWMTANQIEAARRTITRYMKREGKLWIRVFPDKPVTAFPPEVTMGGGKGAVDHYVAPVRPGRMLFEVDGVEQHVAIRALRHASYKLPMKTFIVTKDVHV</sequence>
<dbReference type="PROSITE" id="PS00586">
    <property type="entry name" value="RIBOSOMAL_L16_1"/>
    <property type="match status" value="1"/>
</dbReference>
<gene>
    <name evidence="5" type="ORF">LCGC14_1956350</name>
</gene>
<dbReference type="InterPro" id="IPR036920">
    <property type="entry name" value="Ribosomal_uL16_sf"/>
</dbReference>
<evidence type="ECO:0000256" key="3">
    <source>
        <dbReference type="ARBA" id="ARBA00023274"/>
    </source>
</evidence>
<dbReference type="EMBL" id="LAZR01021452">
    <property type="protein sequence ID" value="KKL85275.1"/>
    <property type="molecule type" value="Genomic_DNA"/>
</dbReference>
<dbReference type="SUPFAM" id="SSF54686">
    <property type="entry name" value="Ribosomal protein L16p/L10e"/>
    <property type="match status" value="1"/>
</dbReference>
<dbReference type="FunFam" id="3.90.1170.10:FF:000001">
    <property type="entry name" value="50S ribosomal protein L16"/>
    <property type="match status" value="1"/>
</dbReference>
<feature type="region of interest" description="Disordered" evidence="4">
    <location>
        <begin position="1"/>
        <end position="25"/>
    </location>
</feature>
<accession>A0A0F9HUC6</accession>
<dbReference type="PANTHER" id="PTHR12220:SF13">
    <property type="entry name" value="LARGE RIBOSOMAL SUBUNIT PROTEIN UL16M"/>
    <property type="match status" value="1"/>
</dbReference>
<proteinExistence type="inferred from homology"/>
<dbReference type="InterPro" id="IPR000114">
    <property type="entry name" value="Ribosomal_uL16_bact-type"/>
</dbReference>
<comment type="caution">
    <text evidence="5">The sequence shown here is derived from an EMBL/GenBank/DDBJ whole genome shotgun (WGS) entry which is preliminary data.</text>
</comment>